<dbReference type="InterPro" id="IPR001509">
    <property type="entry name" value="Epimerase_deHydtase"/>
</dbReference>
<dbReference type="AlphaFoldDB" id="A0A4D6HC46"/>
<dbReference type="Proteomes" id="UP000296706">
    <property type="component" value="Chromosome"/>
</dbReference>
<dbReference type="Pfam" id="PF01370">
    <property type="entry name" value="Epimerase"/>
    <property type="match status" value="1"/>
</dbReference>
<dbReference type="EMBL" id="CP031310">
    <property type="protein sequence ID" value="QCC50287.1"/>
    <property type="molecule type" value="Genomic_DNA"/>
</dbReference>
<name>A0A4D6HC46_9EURY</name>
<reference evidence="5 6" key="1">
    <citation type="journal article" date="2019" name="Nat. Commun.">
        <title>A new type of DNA phosphorothioation-based antiviral system in archaea.</title>
        <authorList>
            <person name="Xiong L."/>
            <person name="Liu S."/>
            <person name="Chen S."/>
            <person name="Xiao Y."/>
            <person name="Zhu B."/>
            <person name="Gao Y."/>
            <person name="Zhang Y."/>
            <person name="Chen B."/>
            <person name="Luo J."/>
            <person name="Deng Z."/>
            <person name="Chen X."/>
            <person name="Wang L."/>
            <person name="Chen S."/>
        </authorList>
    </citation>
    <scope>NUCLEOTIDE SEQUENCE [LARGE SCALE GENOMIC DNA]</scope>
    <source>
        <strain evidence="5 6">CBA1105</strain>
    </source>
</reference>
<evidence type="ECO:0000313" key="5">
    <source>
        <dbReference type="EMBL" id="QCC50287.1"/>
    </source>
</evidence>
<keyword evidence="2" id="KW-0560">Oxidoreductase</keyword>
<dbReference type="Gene3D" id="3.40.50.720">
    <property type="entry name" value="NAD(P)-binding Rossmann-like Domain"/>
    <property type="match status" value="1"/>
</dbReference>
<dbReference type="GO" id="GO:0016491">
    <property type="term" value="F:oxidoreductase activity"/>
    <property type="evidence" value="ECO:0007669"/>
    <property type="project" value="UniProtKB-KW"/>
</dbReference>
<proteinExistence type="inferred from homology"/>
<protein>
    <submittedName>
        <fullName evidence="5">NAD(P)-dependent oxidoreductase</fullName>
    </submittedName>
</protein>
<dbReference type="InterPro" id="IPR036291">
    <property type="entry name" value="NAD(P)-bd_dom_sf"/>
</dbReference>
<dbReference type="OrthoDB" id="200501at2157"/>
<evidence type="ECO:0000256" key="2">
    <source>
        <dbReference type="ARBA" id="ARBA00023002"/>
    </source>
</evidence>
<evidence type="ECO:0000256" key="1">
    <source>
        <dbReference type="ARBA" id="ARBA00007637"/>
    </source>
</evidence>
<accession>A0A4D6HC46</accession>
<dbReference type="CDD" id="cd08946">
    <property type="entry name" value="SDR_e"/>
    <property type="match status" value="1"/>
</dbReference>
<dbReference type="RefSeq" id="WP_049993732.1">
    <property type="nucleotide sequence ID" value="NZ_CP031310.1"/>
</dbReference>
<keyword evidence="6" id="KW-1185">Reference proteome</keyword>
<comment type="similarity">
    <text evidence="1">Belongs to the NAD(P)-dependent epimerase/dehydratase family.</text>
</comment>
<dbReference type="STRING" id="1457250.GCA_000755225_02922"/>
<sequence length="295" mass="31989">MAIDTVVVTGGSGTIGKATLAELNDHGFQTVNCNRGKPSGGPEDAYRTTDLTDPGEVYGSLSAAEPDAVVHLGMLPTPDHHPEHAVFESNAMSSYYVLEAVQALGVESVVLASSLSAMGAGFESEPLAPAFLPIDESIDLTPSNPYGMGKQTLETVAAGFGRRDRSPRTVTSLRFPWVTSREEQWETFVQADRRLQGIEAAGRMHADHNTLFSYLDIDDAARAVRLAAEADFEGHEPIFLSAPNTSCETPTSEVIERRYPGAEVRTDFGGHEALIDTQRAEEVLGWEPRNSWREL</sequence>
<evidence type="ECO:0000313" key="6">
    <source>
        <dbReference type="Proteomes" id="UP000296706"/>
    </source>
</evidence>
<dbReference type="SUPFAM" id="SSF51735">
    <property type="entry name" value="NAD(P)-binding Rossmann-fold domains"/>
    <property type="match status" value="1"/>
</dbReference>
<evidence type="ECO:0000259" key="4">
    <source>
        <dbReference type="Pfam" id="PF01370"/>
    </source>
</evidence>
<organism evidence="5 6">
    <name type="scientific">Halapricum salinum</name>
    <dbReference type="NCBI Taxonomy" id="1457250"/>
    <lineage>
        <taxon>Archaea</taxon>
        <taxon>Methanobacteriati</taxon>
        <taxon>Methanobacteriota</taxon>
        <taxon>Stenosarchaea group</taxon>
        <taxon>Halobacteria</taxon>
        <taxon>Halobacteriales</taxon>
        <taxon>Haloarculaceae</taxon>
        <taxon>Halapricum</taxon>
    </lineage>
</organism>
<dbReference type="GeneID" id="39846824"/>
<evidence type="ECO:0000256" key="3">
    <source>
        <dbReference type="ARBA" id="ARBA00023027"/>
    </source>
</evidence>
<dbReference type="PANTHER" id="PTHR43103:SF5">
    <property type="entry name" value="4-EPIMERASE, PUTATIVE (AFU_ORTHOLOGUE AFUA_7G00360)-RELATED"/>
    <property type="match status" value="1"/>
</dbReference>
<dbReference type="KEGG" id="hsn:DV733_03125"/>
<gene>
    <name evidence="5" type="ORF">DV733_03125</name>
</gene>
<dbReference type="PANTHER" id="PTHR43103">
    <property type="entry name" value="NUCLEOSIDE-DIPHOSPHATE-SUGAR EPIMERASE"/>
    <property type="match status" value="1"/>
</dbReference>
<keyword evidence="3" id="KW-0520">NAD</keyword>
<feature type="domain" description="NAD-dependent epimerase/dehydratase" evidence="4">
    <location>
        <begin position="6"/>
        <end position="234"/>
    </location>
</feature>